<feature type="domain" description="Solute-binding protein family 5" evidence="6">
    <location>
        <begin position="168"/>
        <end position="573"/>
    </location>
</feature>
<dbReference type="InterPro" id="IPR023765">
    <property type="entry name" value="SBP_5_CS"/>
</dbReference>
<evidence type="ECO:0000256" key="2">
    <source>
        <dbReference type="ARBA" id="ARBA00005695"/>
    </source>
</evidence>
<dbReference type="Proteomes" id="UP000198838">
    <property type="component" value="Unassembled WGS sequence"/>
</dbReference>
<dbReference type="Gene3D" id="3.90.76.10">
    <property type="entry name" value="Dipeptide-binding Protein, Domain 1"/>
    <property type="match status" value="1"/>
</dbReference>
<proteinExistence type="inferred from homology"/>
<dbReference type="GO" id="GO:0005886">
    <property type="term" value="C:plasma membrane"/>
    <property type="evidence" value="ECO:0007669"/>
    <property type="project" value="UniProtKB-SubCell"/>
</dbReference>
<sequence>MKKMLSILLAASLAVGGVLSGCGSNTNKDAGSTAATDSSTKETTKATAAPEWKGYDDLIKKINTTLDLSEREALLHDAEDMLMETGAVMPLFHQVDIWMLKDGLSDLIVSNCGYKYFMYMTGTNGTLRACLASEPEYLDPALNTTVDGACLAVNSFEGLYKYTKDDTLIPALAEDTQISDDGLTYTFTLKDGLKWSDGSDLTAADFAYAWNRAAADETASSYQYLYDVVARNDDGTLNVTASEDGKTITVVLNSPCAYFLKLLAFPAFLPVKQSAVESAEGYESNPGAWASEAGFVSNGAYTLESWKHNESMVYVKNPNYYDADNVTVDRLEFMLSADDTAIYAAYKSGDLDFIDSLPINEIPSVMDSSEFGKITNLGTTYVTFNVNSDLFAGKTVEEANTMRKALSLLVDRQYMVDSVCQSGQEPANSFVPEGMSDGHDGIFNDQDDDYTYPDKEAKGYYSTEYSEDSREEAIEMLKSIGYEFDDSGMLSANTPIAFEYLTNDASLNVGVAEALQQDFASIGIDMTIKTEEWQVFISDRRSGKYEVARGSWLADYDDPISMLEMFTSNSGNNDPQFGK</sequence>
<keyword evidence="3" id="KW-0813">Transport</keyword>
<evidence type="ECO:0000313" key="8">
    <source>
        <dbReference type="Proteomes" id="UP000198838"/>
    </source>
</evidence>
<dbReference type="EMBL" id="FOJY01000005">
    <property type="protein sequence ID" value="SFA94053.1"/>
    <property type="molecule type" value="Genomic_DNA"/>
</dbReference>
<dbReference type="InterPro" id="IPR000914">
    <property type="entry name" value="SBP_5_dom"/>
</dbReference>
<comment type="similarity">
    <text evidence="2">Belongs to the bacterial solute-binding protein 5 family.</text>
</comment>
<keyword evidence="8" id="KW-1185">Reference proteome</keyword>
<dbReference type="Pfam" id="PF00496">
    <property type="entry name" value="SBP_bac_5"/>
    <property type="match status" value="1"/>
</dbReference>
<dbReference type="PROSITE" id="PS01040">
    <property type="entry name" value="SBP_BACTERIAL_5"/>
    <property type="match status" value="1"/>
</dbReference>
<evidence type="ECO:0000259" key="6">
    <source>
        <dbReference type="Pfam" id="PF00496"/>
    </source>
</evidence>
<evidence type="ECO:0000256" key="1">
    <source>
        <dbReference type="ARBA" id="ARBA00004193"/>
    </source>
</evidence>
<protein>
    <submittedName>
        <fullName evidence="7">Peptide/nickel transport system substrate-binding protein/oligopeptide transport system substrate-binding protein</fullName>
    </submittedName>
</protein>
<dbReference type="OrthoDB" id="9772924at2"/>
<feature type="chain" id="PRO_5039453705" evidence="5">
    <location>
        <begin position="21"/>
        <end position="579"/>
    </location>
</feature>
<organism evidence="7 8">
    <name type="scientific">Acetitomaculum ruminis DSM 5522</name>
    <dbReference type="NCBI Taxonomy" id="1120918"/>
    <lineage>
        <taxon>Bacteria</taxon>
        <taxon>Bacillati</taxon>
        <taxon>Bacillota</taxon>
        <taxon>Clostridia</taxon>
        <taxon>Lachnospirales</taxon>
        <taxon>Lachnospiraceae</taxon>
        <taxon>Acetitomaculum</taxon>
    </lineage>
</organism>
<dbReference type="InterPro" id="IPR039424">
    <property type="entry name" value="SBP_5"/>
</dbReference>
<dbReference type="PANTHER" id="PTHR30290">
    <property type="entry name" value="PERIPLASMIC BINDING COMPONENT OF ABC TRANSPORTER"/>
    <property type="match status" value="1"/>
</dbReference>
<dbReference type="PROSITE" id="PS51257">
    <property type="entry name" value="PROKAR_LIPOPROTEIN"/>
    <property type="match status" value="1"/>
</dbReference>
<dbReference type="Gene3D" id="3.40.190.10">
    <property type="entry name" value="Periplasmic binding protein-like II"/>
    <property type="match status" value="1"/>
</dbReference>
<dbReference type="SUPFAM" id="SSF53850">
    <property type="entry name" value="Periplasmic binding protein-like II"/>
    <property type="match status" value="2"/>
</dbReference>
<evidence type="ECO:0000256" key="3">
    <source>
        <dbReference type="ARBA" id="ARBA00022448"/>
    </source>
</evidence>
<gene>
    <name evidence="7" type="ORF">SAMN05216249_10597</name>
</gene>
<evidence type="ECO:0000256" key="5">
    <source>
        <dbReference type="SAM" id="SignalP"/>
    </source>
</evidence>
<evidence type="ECO:0000256" key="4">
    <source>
        <dbReference type="ARBA" id="ARBA00022729"/>
    </source>
</evidence>
<evidence type="ECO:0000313" key="7">
    <source>
        <dbReference type="EMBL" id="SFA94053.1"/>
    </source>
</evidence>
<dbReference type="STRING" id="1120918.SAMN05216249_10597"/>
<dbReference type="PANTHER" id="PTHR30290:SF10">
    <property type="entry name" value="PERIPLASMIC OLIGOPEPTIDE-BINDING PROTEIN-RELATED"/>
    <property type="match status" value="1"/>
</dbReference>
<dbReference type="Gene3D" id="3.10.105.10">
    <property type="entry name" value="Dipeptide-binding Protein, Domain 3"/>
    <property type="match status" value="2"/>
</dbReference>
<name>A0A1I0X1S2_9FIRM</name>
<dbReference type="CDD" id="cd08504">
    <property type="entry name" value="PBP2_OppA"/>
    <property type="match status" value="1"/>
</dbReference>
<dbReference type="GO" id="GO:1904680">
    <property type="term" value="F:peptide transmembrane transporter activity"/>
    <property type="evidence" value="ECO:0007669"/>
    <property type="project" value="TreeGrafter"/>
</dbReference>
<keyword evidence="4 5" id="KW-0732">Signal</keyword>
<dbReference type="GO" id="GO:0015833">
    <property type="term" value="P:peptide transport"/>
    <property type="evidence" value="ECO:0007669"/>
    <property type="project" value="TreeGrafter"/>
</dbReference>
<comment type="subcellular location">
    <subcellularLocation>
        <location evidence="1">Cell membrane</location>
        <topology evidence="1">Lipid-anchor</topology>
    </subcellularLocation>
</comment>
<accession>A0A1I0X1S2</accession>
<feature type="signal peptide" evidence="5">
    <location>
        <begin position="1"/>
        <end position="20"/>
    </location>
</feature>
<dbReference type="AlphaFoldDB" id="A0A1I0X1S2"/>
<reference evidence="7 8" key="1">
    <citation type="submission" date="2016-10" db="EMBL/GenBank/DDBJ databases">
        <authorList>
            <person name="de Groot N.N."/>
        </authorList>
    </citation>
    <scope>NUCLEOTIDE SEQUENCE [LARGE SCALE GENOMIC DNA]</scope>
    <source>
        <strain evidence="7 8">DSM 5522</strain>
    </source>
</reference>
<dbReference type="RefSeq" id="WP_092871195.1">
    <property type="nucleotide sequence ID" value="NZ_FOJY01000005.1"/>
</dbReference>